<dbReference type="Proteomes" id="UP000187941">
    <property type="component" value="Chromosome"/>
</dbReference>
<proteinExistence type="inferred from homology"/>
<dbReference type="InterPro" id="IPR011249">
    <property type="entry name" value="Metalloenz_LuxS/M16"/>
</dbReference>
<feature type="domain" description="Peptidase M16 N-terminal" evidence="2">
    <location>
        <begin position="14"/>
        <end position="161"/>
    </location>
</feature>
<dbReference type="EMBL" id="CP014263">
    <property type="protein sequence ID" value="AQG81031.1"/>
    <property type="molecule type" value="Genomic_DNA"/>
</dbReference>
<keyword evidence="5" id="KW-1185">Reference proteome</keyword>
<keyword evidence="4" id="KW-0378">Hydrolase</keyword>
<gene>
    <name evidence="4" type="ORF">AWR27_17915</name>
</gene>
<dbReference type="InterPro" id="IPR007863">
    <property type="entry name" value="Peptidase_M16_C"/>
</dbReference>
<feature type="domain" description="Peptidase M16 C-terminal" evidence="3">
    <location>
        <begin position="168"/>
        <end position="343"/>
    </location>
</feature>
<dbReference type="SUPFAM" id="SSF63411">
    <property type="entry name" value="LuxS/MPP-like metallohydrolase"/>
    <property type="match status" value="2"/>
</dbReference>
<dbReference type="Pfam" id="PF05193">
    <property type="entry name" value="Peptidase_M16_C"/>
    <property type="match status" value="1"/>
</dbReference>
<evidence type="ECO:0000313" key="4">
    <source>
        <dbReference type="EMBL" id="AQG81031.1"/>
    </source>
</evidence>
<dbReference type="GO" id="GO:0046872">
    <property type="term" value="F:metal ion binding"/>
    <property type="evidence" value="ECO:0007669"/>
    <property type="project" value="InterPro"/>
</dbReference>
<reference evidence="4 5" key="1">
    <citation type="submission" date="2016-01" db="EMBL/GenBank/DDBJ databases">
        <authorList>
            <person name="Oliw E.H."/>
        </authorList>
    </citation>
    <scope>NUCLEOTIDE SEQUENCE [LARGE SCALE GENOMIC DNA]</scope>
    <source>
        <strain evidence="4 5">DY10</strain>
    </source>
</reference>
<protein>
    <submittedName>
        <fullName evidence="4">Zinc protease</fullName>
    </submittedName>
</protein>
<dbReference type="RefSeq" id="WP_077132493.1">
    <property type="nucleotide sequence ID" value="NZ_CP014263.1"/>
</dbReference>
<dbReference type="PANTHER" id="PTHR11851:SF49">
    <property type="entry name" value="MITOCHONDRIAL-PROCESSING PEPTIDASE SUBUNIT ALPHA"/>
    <property type="match status" value="1"/>
</dbReference>
<evidence type="ECO:0000313" key="5">
    <source>
        <dbReference type="Proteomes" id="UP000187941"/>
    </source>
</evidence>
<dbReference type="Gene3D" id="3.30.830.10">
    <property type="entry name" value="Metalloenzyme, LuxS/M16 peptidase-like"/>
    <property type="match status" value="2"/>
</dbReference>
<dbReference type="KEGG" id="smon:AWR27_17915"/>
<dbReference type="InterPro" id="IPR011765">
    <property type="entry name" value="Pept_M16_N"/>
</dbReference>
<dbReference type="PANTHER" id="PTHR11851">
    <property type="entry name" value="METALLOPROTEASE"/>
    <property type="match status" value="1"/>
</dbReference>
<accession>A0A1P9X072</accession>
<dbReference type="STRING" id="1178516.AWR27_17915"/>
<dbReference type="GO" id="GO:0008233">
    <property type="term" value="F:peptidase activity"/>
    <property type="evidence" value="ECO:0007669"/>
    <property type="project" value="UniProtKB-KW"/>
</dbReference>
<dbReference type="GO" id="GO:0006508">
    <property type="term" value="P:proteolysis"/>
    <property type="evidence" value="ECO:0007669"/>
    <property type="project" value="UniProtKB-KW"/>
</dbReference>
<comment type="similarity">
    <text evidence="1">Belongs to the peptidase M16 family.</text>
</comment>
<evidence type="ECO:0000259" key="3">
    <source>
        <dbReference type="Pfam" id="PF05193"/>
    </source>
</evidence>
<dbReference type="InterPro" id="IPR050361">
    <property type="entry name" value="MPP/UQCRC_Complex"/>
</dbReference>
<name>A0A1P9X072_9BACT</name>
<dbReference type="AlphaFoldDB" id="A0A1P9X072"/>
<sequence>MEDYLVHTLPNGIRIAHRQIPHTQIAHCGIMLDIGSRDEQPHQQGIAHFWEHMAFKGTEKRKSYHIITRLETVGGELNAYTTKEKVCFHASVLGAHFEKAAELLADITFHSIFPEKQIERERGVILEEMAMYYDSPEDAIQDDFDALIFPNHALGTNILGTTDTVGSFRREDLQRFIAENYDTRRIVFASVSNLPFKQVVKIAERYFSDVPTQQSARQRRTPTDYVPRQDRVERPITQAQCAIGRPAYGLTDPRRLPFFMLVNLLGGPGMNSRLNLNLREKYGLVYSIDANYTPYLDTGFLGIYFGTDPKKVDKAQSLISKELKRLRDQPLTTLQLHQTKEQLIGQLAMAEESNNSFMLMMAKSLLDIDRVESLNDIFNDINAVTASQLQGLAQEVFVEDEFSSLTFVPERE</sequence>
<keyword evidence="4" id="KW-0645">Protease</keyword>
<evidence type="ECO:0000256" key="1">
    <source>
        <dbReference type="ARBA" id="ARBA00007261"/>
    </source>
</evidence>
<organism evidence="4 5">
    <name type="scientific">Spirosoma montaniterrae</name>
    <dbReference type="NCBI Taxonomy" id="1178516"/>
    <lineage>
        <taxon>Bacteria</taxon>
        <taxon>Pseudomonadati</taxon>
        <taxon>Bacteroidota</taxon>
        <taxon>Cytophagia</taxon>
        <taxon>Cytophagales</taxon>
        <taxon>Cytophagaceae</taxon>
        <taxon>Spirosoma</taxon>
    </lineage>
</organism>
<dbReference type="Pfam" id="PF00675">
    <property type="entry name" value="Peptidase_M16"/>
    <property type="match status" value="1"/>
</dbReference>
<evidence type="ECO:0000259" key="2">
    <source>
        <dbReference type="Pfam" id="PF00675"/>
    </source>
</evidence>
<dbReference type="OrthoDB" id="9811314at2"/>